<evidence type="ECO:0000313" key="4">
    <source>
        <dbReference type="Proteomes" id="UP000010878"/>
    </source>
</evidence>
<dbReference type="RefSeq" id="WP_015322262.1">
    <property type="nucleotide sequence ID" value="NC_019974.1"/>
</dbReference>
<keyword evidence="2" id="KW-0812">Transmembrane</keyword>
<sequence>MIEQPRLAALGVAIMVLGVLWMGFPYLRGSGADSEDARVDSSPPAASDTVEQQSTAEDDGGPTAEETDCTGGENRS</sequence>
<dbReference type="KEGG" id="nou:Natoc_3080"/>
<evidence type="ECO:0000313" key="3">
    <source>
        <dbReference type="EMBL" id="AGB38823.1"/>
    </source>
</evidence>
<feature type="transmembrane region" description="Helical" evidence="2">
    <location>
        <begin position="7"/>
        <end position="27"/>
    </location>
</feature>
<keyword evidence="2" id="KW-1133">Transmembrane helix</keyword>
<evidence type="ECO:0000256" key="2">
    <source>
        <dbReference type="SAM" id="Phobius"/>
    </source>
</evidence>
<evidence type="ECO:0000256" key="1">
    <source>
        <dbReference type="SAM" id="MobiDB-lite"/>
    </source>
</evidence>
<dbReference type="HOGENOM" id="CLU_2646026_0_0_2"/>
<reference evidence="3 4" key="1">
    <citation type="submission" date="2012-11" db="EMBL/GenBank/DDBJ databases">
        <title>FINISHED of Natronococcus occultus SP4, DSM 3396.</title>
        <authorList>
            <consortium name="DOE Joint Genome Institute"/>
            <person name="Eisen J."/>
            <person name="Huntemann M."/>
            <person name="Wei C.-L."/>
            <person name="Han J."/>
            <person name="Detter J.C."/>
            <person name="Han C."/>
            <person name="Tapia R."/>
            <person name="Chen A."/>
            <person name="Kyrpides N."/>
            <person name="Mavromatis K."/>
            <person name="Markowitz V."/>
            <person name="Szeto E."/>
            <person name="Ivanova N."/>
            <person name="Mikhailova N."/>
            <person name="Ovchinnikova G."/>
            <person name="Pagani I."/>
            <person name="Pati A."/>
            <person name="Goodwin L."/>
            <person name="Nordberg H.P."/>
            <person name="Cantor M.N."/>
            <person name="Hua S.X."/>
            <person name="Woyke T."/>
            <person name="Eisen J."/>
            <person name="Klenk H.-P."/>
            <person name="Klenk H.-P."/>
        </authorList>
    </citation>
    <scope>NUCLEOTIDE SEQUENCE [LARGE SCALE GENOMIC DNA]</scope>
    <source>
        <strain evidence="3 4">SP4</strain>
    </source>
</reference>
<name>L0K411_9EURY</name>
<accession>L0K411</accession>
<dbReference type="GeneID" id="14403467"/>
<dbReference type="Proteomes" id="UP000010878">
    <property type="component" value="Chromosome"/>
</dbReference>
<keyword evidence="4" id="KW-1185">Reference proteome</keyword>
<feature type="region of interest" description="Disordered" evidence="1">
    <location>
        <begin position="31"/>
        <end position="76"/>
    </location>
</feature>
<gene>
    <name evidence="3" type="ORF">Natoc_3080</name>
</gene>
<dbReference type="EMBL" id="CP003929">
    <property type="protein sequence ID" value="AGB38823.1"/>
    <property type="molecule type" value="Genomic_DNA"/>
</dbReference>
<proteinExistence type="predicted"/>
<dbReference type="OrthoDB" id="380381at2157"/>
<feature type="compositionally biased region" description="Acidic residues" evidence="1">
    <location>
        <begin position="56"/>
        <end position="68"/>
    </location>
</feature>
<keyword evidence="2" id="KW-0472">Membrane</keyword>
<protein>
    <submittedName>
        <fullName evidence="3">Uncharacterized protein</fullName>
    </submittedName>
</protein>
<organism evidence="3 4">
    <name type="scientific">Natronococcus occultus SP4</name>
    <dbReference type="NCBI Taxonomy" id="694430"/>
    <lineage>
        <taxon>Archaea</taxon>
        <taxon>Methanobacteriati</taxon>
        <taxon>Methanobacteriota</taxon>
        <taxon>Stenosarchaea group</taxon>
        <taxon>Halobacteria</taxon>
        <taxon>Halobacteriales</taxon>
        <taxon>Natrialbaceae</taxon>
        <taxon>Natronococcus</taxon>
    </lineage>
</organism>
<dbReference type="AlphaFoldDB" id="L0K411"/>